<comment type="caution">
    <text evidence="4">The sequence shown here is derived from an EMBL/GenBank/DDBJ whole genome shotgun (WGS) entry which is preliminary data.</text>
</comment>
<protein>
    <submittedName>
        <fullName evidence="4">NADPH:quinone reductase-like Zn-dependent oxidoreductase</fullName>
    </submittedName>
</protein>
<sequence>MKAIQMNTTGGPEVLQLVDVPDPQPGPGEVLVRVEAAGVNFMDLMRRKGMPFDIPTPLPFVLGAEVAGTVVAVGSEVRTFAVGDRVFGQAGTLAGGGWAELVTANAANLFPIPPGMTAERAAGLTIVGVTAAILLIEAAKVGEGETVFVPAAAGGLGGYAVQIAKALGATVIAGASTEQKRRIALELGADAATDYRGEGWPSKVRDLTSGRGVDVALDPVGPQHLSQTISILAPFGRLISYGSLAGYEGTVDRAALSSVLYNPAPAQSLIGFNVTHWLTQRPEASFAAAGRLFTWLAEGKVSGPTITSLPLADAAKALSLLEEGRNIGKVVLIP</sequence>
<dbReference type="AlphaFoldDB" id="A0A4R6K0E9"/>
<dbReference type="SUPFAM" id="SSF50129">
    <property type="entry name" value="GroES-like"/>
    <property type="match status" value="1"/>
</dbReference>
<accession>A0A4R6K0E9</accession>
<name>A0A4R6K0E9_9ACTN</name>
<dbReference type="SUPFAM" id="SSF51735">
    <property type="entry name" value="NAD(P)-binding Rossmann-fold domains"/>
    <property type="match status" value="1"/>
</dbReference>
<dbReference type="Pfam" id="PF08240">
    <property type="entry name" value="ADH_N"/>
    <property type="match status" value="1"/>
</dbReference>
<dbReference type="InterPro" id="IPR013154">
    <property type="entry name" value="ADH-like_N"/>
</dbReference>
<evidence type="ECO:0000256" key="1">
    <source>
        <dbReference type="ARBA" id="ARBA00022857"/>
    </source>
</evidence>
<dbReference type="InterPro" id="IPR011032">
    <property type="entry name" value="GroES-like_sf"/>
</dbReference>
<gene>
    <name evidence="4" type="ORF">C8E87_4320</name>
</gene>
<evidence type="ECO:0000256" key="2">
    <source>
        <dbReference type="ARBA" id="ARBA00023002"/>
    </source>
</evidence>
<proteinExistence type="predicted"/>
<dbReference type="Gene3D" id="3.90.180.10">
    <property type="entry name" value="Medium-chain alcohol dehydrogenases, catalytic domain"/>
    <property type="match status" value="1"/>
</dbReference>
<keyword evidence="5" id="KW-1185">Reference proteome</keyword>
<evidence type="ECO:0000313" key="5">
    <source>
        <dbReference type="Proteomes" id="UP000294901"/>
    </source>
</evidence>
<dbReference type="GO" id="GO:0070402">
    <property type="term" value="F:NADPH binding"/>
    <property type="evidence" value="ECO:0007669"/>
    <property type="project" value="TreeGrafter"/>
</dbReference>
<dbReference type="OrthoDB" id="3339625at2"/>
<feature type="domain" description="Enoyl reductase (ER)" evidence="3">
    <location>
        <begin position="10"/>
        <end position="332"/>
    </location>
</feature>
<keyword evidence="1" id="KW-0521">NADP</keyword>
<reference evidence="4 5" key="1">
    <citation type="submission" date="2019-03" db="EMBL/GenBank/DDBJ databases">
        <title>Sequencing the genomes of 1000 actinobacteria strains.</title>
        <authorList>
            <person name="Klenk H.-P."/>
        </authorList>
    </citation>
    <scope>NUCLEOTIDE SEQUENCE [LARGE SCALE GENOMIC DNA]</scope>
    <source>
        <strain evidence="4 5">DSM 43805</strain>
    </source>
</reference>
<dbReference type="Pfam" id="PF00107">
    <property type="entry name" value="ADH_zinc_N"/>
    <property type="match status" value="1"/>
</dbReference>
<dbReference type="GO" id="GO:0003960">
    <property type="term" value="F:quinone reductase (NADPH) activity"/>
    <property type="evidence" value="ECO:0007669"/>
    <property type="project" value="TreeGrafter"/>
</dbReference>
<dbReference type="EMBL" id="SNWR01000001">
    <property type="protein sequence ID" value="TDO40605.1"/>
    <property type="molecule type" value="Genomic_DNA"/>
</dbReference>
<dbReference type="SMART" id="SM00829">
    <property type="entry name" value="PKS_ER"/>
    <property type="match status" value="1"/>
</dbReference>
<dbReference type="PANTHER" id="PTHR48106">
    <property type="entry name" value="QUINONE OXIDOREDUCTASE PIG3-RELATED"/>
    <property type="match status" value="1"/>
</dbReference>
<keyword evidence="2" id="KW-0560">Oxidoreductase</keyword>
<dbReference type="RefSeq" id="WP_133874757.1">
    <property type="nucleotide sequence ID" value="NZ_BOMD01000007.1"/>
</dbReference>
<dbReference type="PANTHER" id="PTHR48106:SF13">
    <property type="entry name" value="QUINONE OXIDOREDUCTASE-RELATED"/>
    <property type="match status" value="1"/>
</dbReference>
<dbReference type="Proteomes" id="UP000294901">
    <property type="component" value="Unassembled WGS sequence"/>
</dbReference>
<dbReference type="InterPro" id="IPR013149">
    <property type="entry name" value="ADH-like_C"/>
</dbReference>
<dbReference type="GO" id="GO:0035925">
    <property type="term" value="F:mRNA 3'-UTR AU-rich region binding"/>
    <property type="evidence" value="ECO:0007669"/>
    <property type="project" value="TreeGrafter"/>
</dbReference>
<dbReference type="InterPro" id="IPR020843">
    <property type="entry name" value="ER"/>
</dbReference>
<dbReference type="GO" id="GO:0005829">
    <property type="term" value="C:cytosol"/>
    <property type="evidence" value="ECO:0007669"/>
    <property type="project" value="TreeGrafter"/>
</dbReference>
<evidence type="ECO:0000259" key="3">
    <source>
        <dbReference type="SMART" id="SM00829"/>
    </source>
</evidence>
<dbReference type="InterPro" id="IPR036291">
    <property type="entry name" value="NAD(P)-bd_dom_sf"/>
</dbReference>
<organism evidence="4 5">
    <name type="scientific">Paractinoplanes brasiliensis</name>
    <dbReference type="NCBI Taxonomy" id="52695"/>
    <lineage>
        <taxon>Bacteria</taxon>
        <taxon>Bacillati</taxon>
        <taxon>Actinomycetota</taxon>
        <taxon>Actinomycetes</taxon>
        <taxon>Micromonosporales</taxon>
        <taxon>Micromonosporaceae</taxon>
        <taxon>Paractinoplanes</taxon>
    </lineage>
</organism>
<dbReference type="Gene3D" id="3.40.50.720">
    <property type="entry name" value="NAD(P)-binding Rossmann-like Domain"/>
    <property type="match status" value="1"/>
</dbReference>
<evidence type="ECO:0000313" key="4">
    <source>
        <dbReference type="EMBL" id="TDO40605.1"/>
    </source>
</evidence>